<keyword evidence="4" id="KW-0597">Phosphoprotein</keyword>
<evidence type="ECO:0000256" key="7">
    <source>
        <dbReference type="ARBA" id="ARBA00022679"/>
    </source>
</evidence>
<evidence type="ECO:0000256" key="4">
    <source>
        <dbReference type="ARBA" id="ARBA00022553"/>
    </source>
</evidence>
<dbReference type="PANTHER" id="PTHR11098:SF1">
    <property type="entry name" value="NICOTINATE PHOSPHORIBOSYLTRANSFERASE"/>
    <property type="match status" value="1"/>
</dbReference>
<feature type="domain" description="Nicotinate phosphoribosyltransferase N-terminal" evidence="11">
    <location>
        <begin position="7"/>
        <end position="131"/>
    </location>
</feature>
<evidence type="ECO:0000256" key="2">
    <source>
        <dbReference type="ARBA" id="ARBA00010897"/>
    </source>
</evidence>
<evidence type="ECO:0000256" key="5">
    <source>
        <dbReference type="ARBA" id="ARBA00022598"/>
    </source>
</evidence>
<dbReference type="Pfam" id="PF17956">
    <property type="entry name" value="NAPRTase_C"/>
    <property type="match status" value="1"/>
</dbReference>
<keyword evidence="6 9" id="KW-0662">Pyridine nucleotide biosynthesis</keyword>
<dbReference type="SUPFAM" id="SSF51690">
    <property type="entry name" value="Nicotinate/Quinolinate PRTase C-terminal domain-like"/>
    <property type="match status" value="1"/>
</dbReference>
<dbReference type="InterPro" id="IPR007229">
    <property type="entry name" value="Nic_PRibTrfase-Fam"/>
</dbReference>
<dbReference type="InterPro" id="IPR041619">
    <property type="entry name" value="NAPRTase_C"/>
</dbReference>
<dbReference type="NCBIfam" id="NF009131">
    <property type="entry name" value="PRK12484.1"/>
    <property type="match status" value="1"/>
</dbReference>
<gene>
    <name evidence="13" type="ORF">J2S11_001565</name>
</gene>
<dbReference type="Gene3D" id="3.20.20.70">
    <property type="entry name" value="Aldolase class I"/>
    <property type="match status" value="1"/>
</dbReference>
<evidence type="ECO:0000256" key="6">
    <source>
        <dbReference type="ARBA" id="ARBA00022642"/>
    </source>
</evidence>
<organism evidence="13 14">
    <name type="scientific">Caldalkalibacillus horti</name>
    <dbReference type="NCBI Taxonomy" id="77523"/>
    <lineage>
        <taxon>Bacteria</taxon>
        <taxon>Bacillati</taxon>
        <taxon>Bacillota</taxon>
        <taxon>Bacilli</taxon>
        <taxon>Bacillales</taxon>
        <taxon>Bacillaceae</taxon>
        <taxon>Caldalkalibacillus</taxon>
    </lineage>
</organism>
<comment type="caution">
    <text evidence="13">The sequence shown here is derived from an EMBL/GenBank/DDBJ whole genome shotgun (WGS) entry which is preliminary data.</text>
</comment>
<dbReference type="InterPro" id="IPR041525">
    <property type="entry name" value="N/Namide_PRibTrfase"/>
</dbReference>
<evidence type="ECO:0000256" key="8">
    <source>
        <dbReference type="ARBA" id="ARBA00048668"/>
    </source>
</evidence>
<dbReference type="Gene3D" id="3.20.140.10">
    <property type="entry name" value="nicotinate phosphoribosyltransferase"/>
    <property type="match status" value="1"/>
</dbReference>
<dbReference type="GO" id="GO:0004516">
    <property type="term" value="F:nicotinate phosphoribosyltransferase activity"/>
    <property type="evidence" value="ECO:0007669"/>
    <property type="project" value="UniProtKB-EC"/>
</dbReference>
<sequence length="484" mass="54849">MSRNLTLLTDYYQLNMMYSYYMNNKMDQEVVFDLFFRKTPCKSGYAIAAGLEQAIEYIQELSFTDEDIEYLKQSSQYNQGFLDQLRSFSFTGEIYAVPEGSVVFPQEPLVRVKAKVFEAQLIETALLNIINHQTLIATKASRIVEAAEQDTVMEFGLRRAQGPDAGLYGSRAAFIGGVHATSNVLAGREFQIPIRGTHSHSFVQSYPTETEAFEAFARTFLTNCILLVDTYDTLASGVPNAIRVFRKMKEELGEAFVNYGIRLDSGDLAYLSKAARTLLDEAGFPEAIIVASSDLDEYLIRDLKGQGAKINSWGVGTNLITSRDCPALGGVYKLVAEEEQGVLKPKIKVSENPEKITTPDFKKVVRFYDRKQHKALVDLIMLEHEEIPTEEFVAFDPVNTWKKKKIKNYSTKELLLPIFIEGKLVYESPSLKEIQEYAKQEKHTFSAEILRLTNPHTYHVDLSPALWELKNTLLAEARHSEFEE</sequence>
<proteinExistence type="inferred from homology"/>
<dbReference type="InterPro" id="IPR040727">
    <property type="entry name" value="NAPRTase_N"/>
</dbReference>
<reference evidence="13 14" key="1">
    <citation type="submission" date="2023-07" db="EMBL/GenBank/DDBJ databases">
        <title>Genomic Encyclopedia of Type Strains, Phase IV (KMG-IV): sequencing the most valuable type-strain genomes for metagenomic binning, comparative biology and taxonomic classification.</title>
        <authorList>
            <person name="Goeker M."/>
        </authorList>
    </citation>
    <scope>NUCLEOTIDE SEQUENCE [LARGE SCALE GENOMIC DNA]</scope>
    <source>
        <strain evidence="13 14">DSM 12751</strain>
    </source>
</reference>
<dbReference type="RefSeq" id="WP_307393014.1">
    <property type="nucleotide sequence ID" value="NZ_BAAADK010000011.1"/>
</dbReference>
<keyword evidence="5 9" id="KW-0436">Ligase</keyword>
<evidence type="ECO:0000313" key="14">
    <source>
        <dbReference type="Proteomes" id="UP001235840"/>
    </source>
</evidence>
<evidence type="ECO:0000256" key="9">
    <source>
        <dbReference type="RuleBase" id="RU365100"/>
    </source>
</evidence>
<evidence type="ECO:0000256" key="3">
    <source>
        <dbReference type="ARBA" id="ARBA00013236"/>
    </source>
</evidence>
<dbReference type="NCBIfam" id="TIGR01513">
    <property type="entry name" value="NAPRTase_put"/>
    <property type="match status" value="1"/>
</dbReference>
<comment type="function">
    <text evidence="9">Catalyzes the first step in the biosynthesis of NAD from nicotinic acid, the ATP-dependent synthesis of beta-nicotinate D-ribonucleotide from nicotinate and 5-phospho-D-ribose 1-phosphate.</text>
</comment>
<dbReference type="PIRSF" id="PIRSF000484">
    <property type="entry name" value="NAPRT"/>
    <property type="match status" value="1"/>
</dbReference>
<comment type="similarity">
    <text evidence="2 9">Belongs to the NAPRTase family.</text>
</comment>
<keyword evidence="7 9" id="KW-0808">Transferase</keyword>
<comment type="pathway">
    <text evidence="1 9">Cofactor biosynthesis; NAD(+) biosynthesis; nicotinate D-ribonucleotide from nicotinate: step 1/1.</text>
</comment>
<comment type="catalytic activity">
    <reaction evidence="8 9">
        <text>5-phospho-alpha-D-ribose 1-diphosphate + nicotinate + ATP + H2O = nicotinate beta-D-ribonucleotide + ADP + phosphate + diphosphate</text>
        <dbReference type="Rhea" id="RHEA:36163"/>
        <dbReference type="ChEBI" id="CHEBI:15377"/>
        <dbReference type="ChEBI" id="CHEBI:30616"/>
        <dbReference type="ChEBI" id="CHEBI:32544"/>
        <dbReference type="ChEBI" id="CHEBI:33019"/>
        <dbReference type="ChEBI" id="CHEBI:43474"/>
        <dbReference type="ChEBI" id="CHEBI:57502"/>
        <dbReference type="ChEBI" id="CHEBI:58017"/>
        <dbReference type="ChEBI" id="CHEBI:456216"/>
        <dbReference type="EC" id="6.3.4.21"/>
    </reaction>
</comment>
<dbReference type="NCBIfam" id="NF006695">
    <property type="entry name" value="PRK09243.1-2"/>
    <property type="match status" value="1"/>
</dbReference>
<feature type="domain" description="Nicotinate/nicotinamide phosphoribosyltransferase" evidence="10">
    <location>
        <begin position="152"/>
        <end position="324"/>
    </location>
</feature>
<comment type="PTM">
    <text evidence="9">Transiently phosphorylated on a His residue during the reaction cycle. Phosphorylation strongly increases the affinity for substrates and increases the rate of nicotinate D-ribonucleotide production. Dephosphorylation regenerates the low-affinity form of the enzyme, leading to product release.</text>
</comment>
<evidence type="ECO:0000256" key="1">
    <source>
        <dbReference type="ARBA" id="ARBA00004952"/>
    </source>
</evidence>
<evidence type="ECO:0000259" key="10">
    <source>
        <dbReference type="Pfam" id="PF04095"/>
    </source>
</evidence>
<evidence type="ECO:0000313" key="13">
    <source>
        <dbReference type="EMBL" id="MDQ0165664.1"/>
    </source>
</evidence>
<dbReference type="GO" id="GO:0016757">
    <property type="term" value="F:glycosyltransferase activity"/>
    <property type="evidence" value="ECO:0007669"/>
    <property type="project" value="UniProtKB-KW"/>
</dbReference>
<dbReference type="Proteomes" id="UP001235840">
    <property type="component" value="Unassembled WGS sequence"/>
</dbReference>
<keyword evidence="14" id="KW-1185">Reference proteome</keyword>
<accession>A0ABT9VXR0</accession>
<feature type="domain" description="Nicotinate phosphoribosyltransferase C-terminal" evidence="12">
    <location>
        <begin position="362"/>
        <end position="470"/>
    </location>
</feature>
<dbReference type="CDD" id="cd01570">
    <property type="entry name" value="NAPRTase_A"/>
    <property type="match status" value="1"/>
</dbReference>
<dbReference type="Pfam" id="PF04095">
    <property type="entry name" value="NAPRTase"/>
    <property type="match status" value="1"/>
</dbReference>
<keyword evidence="13" id="KW-0328">Glycosyltransferase</keyword>
<dbReference type="EC" id="6.3.4.21" evidence="3 9"/>
<dbReference type="InterPro" id="IPR006405">
    <property type="entry name" value="Nic_PRibTrfase_pncB"/>
</dbReference>
<dbReference type="InterPro" id="IPR013785">
    <property type="entry name" value="Aldolase_TIM"/>
</dbReference>
<dbReference type="Pfam" id="PF17767">
    <property type="entry name" value="NAPRTase_N"/>
    <property type="match status" value="1"/>
</dbReference>
<evidence type="ECO:0000259" key="11">
    <source>
        <dbReference type="Pfam" id="PF17767"/>
    </source>
</evidence>
<dbReference type="InterPro" id="IPR036068">
    <property type="entry name" value="Nicotinate_pribotase-like_C"/>
</dbReference>
<name>A0ABT9VXR0_9BACI</name>
<evidence type="ECO:0000259" key="12">
    <source>
        <dbReference type="Pfam" id="PF17956"/>
    </source>
</evidence>
<dbReference type="PANTHER" id="PTHR11098">
    <property type="entry name" value="NICOTINATE PHOSPHORIBOSYLTRANSFERASE"/>
    <property type="match status" value="1"/>
</dbReference>
<protein>
    <recommendedName>
        <fullName evidence="3 9">Nicotinate phosphoribosyltransferase</fullName>
        <ecNumber evidence="3 9">6.3.4.21</ecNumber>
    </recommendedName>
</protein>
<dbReference type="EMBL" id="JAUSTY010000005">
    <property type="protein sequence ID" value="MDQ0165664.1"/>
    <property type="molecule type" value="Genomic_DNA"/>
</dbReference>
<dbReference type="SUPFAM" id="SSF54675">
    <property type="entry name" value="Nicotinate/Quinolinate PRTase N-terminal domain-like"/>
    <property type="match status" value="1"/>
</dbReference>